<name>A0A1S8SA19_CLOBE</name>
<accession>A0A1S8SA19</accession>
<dbReference type="Proteomes" id="UP000190973">
    <property type="component" value="Unassembled WGS sequence"/>
</dbReference>
<gene>
    <name evidence="3" type="primary">mta_3</name>
    <name evidence="3" type="ORF">CLBCK_17230</name>
</gene>
<reference evidence="3 4" key="1">
    <citation type="submission" date="2016-05" db="EMBL/GenBank/DDBJ databases">
        <title>Microbial solvent formation.</title>
        <authorList>
            <person name="Poehlein A."/>
            <person name="Montoya Solano J.D."/>
            <person name="Flitsch S."/>
            <person name="Krabben P."/>
            <person name="Duerre P."/>
            <person name="Daniel R."/>
        </authorList>
    </citation>
    <scope>NUCLEOTIDE SEQUENCE [LARGE SCALE GENOMIC DNA]</scope>
    <source>
        <strain evidence="3 4">DSM 53</strain>
    </source>
</reference>
<dbReference type="GO" id="GO:0003700">
    <property type="term" value="F:DNA-binding transcription factor activity"/>
    <property type="evidence" value="ECO:0007669"/>
    <property type="project" value="InterPro"/>
</dbReference>
<dbReference type="InterPro" id="IPR047057">
    <property type="entry name" value="MerR_fam"/>
</dbReference>
<dbReference type="Pfam" id="PF13411">
    <property type="entry name" value="MerR_1"/>
    <property type="match status" value="1"/>
</dbReference>
<evidence type="ECO:0000313" key="3">
    <source>
        <dbReference type="EMBL" id="OOM62456.1"/>
    </source>
</evidence>
<dbReference type="PANTHER" id="PTHR30204:SF90">
    <property type="entry name" value="HTH-TYPE TRANSCRIPTIONAL ACTIVATOR MTA"/>
    <property type="match status" value="1"/>
</dbReference>
<dbReference type="SMART" id="SM00422">
    <property type="entry name" value="HTH_MERR"/>
    <property type="match status" value="1"/>
</dbReference>
<dbReference type="InterPro" id="IPR000551">
    <property type="entry name" value="MerR-type_HTH_dom"/>
</dbReference>
<evidence type="ECO:0000259" key="2">
    <source>
        <dbReference type="PROSITE" id="PS50937"/>
    </source>
</evidence>
<dbReference type="CDD" id="cd01106">
    <property type="entry name" value="HTH_TipAL-Mta"/>
    <property type="match status" value="1"/>
</dbReference>
<organism evidence="3 4">
    <name type="scientific">Clostridium beijerinckii</name>
    <name type="common">Clostridium MP</name>
    <dbReference type="NCBI Taxonomy" id="1520"/>
    <lineage>
        <taxon>Bacteria</taxon>
        <taxon>Bacillati</taxon>
        <taxon>Bacillota</taxon>
        <taxon>Clostridia</taxon>
        <taxon>Eubacteriales</taxon>
        <taxon>Clostridiaceae</taxon>
        <taxon>Clostridium</taxon>
    </lineage>
</organism>
<dbReference type="InterPro" id="IPR009061">
    <property type="entry name" value="DNA-bd_dom_put_sf"/>
</dbReference>
<feature type="domain" description="HTH merR-type" evidence="2">
    <location>
        <begin position="1"/>
        <end position="70"/>
    </location>
</feature>
<dbReference type="Gene3D" id="1.10.1660.10">
    <property type="match status" value="1"/>
</dbReference>
<dbReference type="PROSITE" id="PS50937">
    <property type="entry name" value="HTH_MERR_2"/>
    <property type="match status" value="1"/>
</dbReference>
<dbReference type="EMBL" id="LZZI01000023">
    <property type="protein sequence ID" value="OOM62456.1"/>
    <property type="molecule type" value="Genomic_DNA"/>
</dbReference>
<keyword evidence="1" id="KW-0238">DNA-binding</keyword>
<sequence length="388" mass="44843">MRTVKQVSDLTGISVRALHYYDEIGLLKPSEITETGYRLYNDEALKTLQQILFFKELDIPLKEIKDIMSSPYFDKMQALENQKKLLILKSKRLNGLIDLINKTLKGEGTMDFREFDMSEYYNVLEEFKTQHEDKVIKTYGSIDKYNEFIEKCKLKEDEIAKTAIKQYGSIKRYAKAVKNNLNNSATSSLAEQYDEFKKDCIEDKNTKLKELFKKLTSDLSKDTSSMEIQEIAEEIVSTAKKDYEVFNGERGEDCWFYMVQIYLVLPEWAELVDKKYGNGASKFIGEALKKSSGTKLPKLEELYKKLVSDLSRDPHSKEVQEITHDIANEIKKQNEAFKVDVGENYLGYVADLYLSNDTCIKGVDGKYEKGASEFIGKALKFYSENNKW</sequence>
<dbReference type="Pfam" id="PF07739">
    <property type="entry name" value="TipAS"/>
    <property type="match status" value="2"/>
</dbReference>
<proteinExistence type="predicted"/>
<dbReference type="RefSeq" id="WP_077838391.1">
    <property type="nucleotide sequence ID" value="NZ_JABTAE010000001.1"/>
</dbReference>
<dbReference type="SUPFAM" id="SSF46955">
    <property type="entry name" value="Putative DNA-binding domain"/>
    <property type="match status" value="1"/>
</dbReference>
<evidence type="ECO:0000256" key="1">
    <source>
        <dbReference type="ARBA" id="ARBA00023125"/>
    </source>
</evidence>
<dbReference type="AlphaFoldDB" id="A0A1S8SA19"/>
<evidence type="ECO:0000313" key="4">
    <source>
        <dbReference type="Proteomes" id="UP000190973"/>
    </source>
</evidence>
<protein>
    <submittedName>
        <fullName evidence="3">HTH-type transcriptional activator mta</fullName>
    </submittedName>
</protein>
<comment type="caution">
    <text evidence="3">The sequence shown here is derived from an EMBL/GenBank/DDBJ whole genome shotgun (WGS) entry which is preliminary data.</text>
</comment>
<dbReference type="PANTHER" id="PTHR30204">
    <property type="entry name" value="REDOX-CYCLING DRUG-SENSING TRANSCRIPTIONAL ACTIVATOR SOXR"/>
    <property type="match status" value="1"/>
</dbReference>
<dbReference type="InterPro" id="IPR012925">
    <property type="entry name" value="TipAS_dom"/>
</dbReference>
<dbReference type="GO" id="GO:0003677">
    <property type="term" value="F:DNA binding"/>
    <property type="evidence" value="ECO:0007669"/>
    <property type="project" value="UniProtKB-KW"/>
</dbReference>